<reference evidence="1 2" key="1">
    <citation type="submission" date="2016-02" db="EMBL/GenBank/DDBJ databases">
        <title>Draft genome sequence of Polaribacter atrinae KACC17473.</title>
        <authorList>
            <person name="Shin S.-K."/>
            <person name="Yi H."/>
        </authorList>
    </citation>
    <scope>NUCLEOTIDE SEQUENCE [LARGE SCALE GENOMIC DNA]</scope>
    <source>
        <strain evidence="1 2">KACC 17473</strain>
    </source>
</reference>
<comment type="caution">
    <text evidence="1">The sequence shown here is derived from an EMBL/GenBank/DDBJ whole genome shotgun (WGS) entry which is preliminary data.</text>
</comment>
<dbReference type="AlphaFoldDB" id="A0A176TCF7"/>
<sequence>MKFNYFPRGKVKAPKHVKPPEVVLKADIIKQLITSKEHITVIINLYKDAYFVHPIFGNVNTLRVFSFLNAHTNHHLKIIKAIM</sequence>
<protein>
    <recommendedName>
        <fullName evidence="3">DinB-like domain-containing protein</fullName>
    </recommendedName>
</protein>
<dbReference type="STRING" id="1333662.LPB303_07130"/>
<organism evidence="1 2">
    <name type="scientific">Polaribacter atrinae</name>
    <dbReference type="NCBI Taxonomy" id="1333662"/>
    <lineage>
        <taxon>Bacteria</taxon>
        <taxon>Pseudomonadati</taxon>
        <taxon>Bacteroidota</taxon>
        <taxon>Flavobacteriia</taxon>
        <taxon>Flavobacteriales</taxon>
        <taxon>Flavobacteriaceae</taxon>
    </lineage>
</organism>
<evidence type="ECO:0000313" key="2">
    <source>
        <dbReference type="Proteomes" id="UP000076923"/>
    </source>
</evidence>
<keyword evidence="2" id="KW-1185">Reference proteome</keyword>
<accession>A0A176TCF7</accession>
<dbReference type="Proteomes" id="UP000076923">
    <property type="component" value="Unassembled WGS sequence"/>
</dbReference>
<dbReference type="InterPro" id="IPR034660">
    <property type="entry name" value="DinB/YfiT-like"/>
</dbReference>
<evidence type="ECO:0000313" key="1">
    <source>
        <dbReference type="EMBL" id="OAD45514.1"/>
    </source>
</evidence>
<dbReference type="Gene3D" id="1.20.120.450">
    <property type="entry name" value="dinb family like domain"/>
    <property type="match status" value="1"/>
</dbReference>
<dbReference type="EMBL" id="LVWE01000028">
    <property type="protein sequence ID" value="OAD45514.1"/>
    <property type="molecule type" value="Genomic_DNA"/>
</dbReference>
<gene>
    <name evidence="1" type="ORF">LPB303_07130</name>
</gene>
<evidence type="ECO:0008006" key="3">
    <source>
        <dbReference type="Google" id="ProtNLM"/>
    </source>
</evidence>
<proteinExistence type="predicted"/>
<name>A0A176TCF7_9FLAO</name>